<name>A0A093UU56_TALMA</name>
<dbReference type="NCBIfam" id="TIGR00002">
    <property type="entry name" value="S16"/>
    <property type="match status" value="1"/>
</dbReference>
<evidence type="ECO:0000256" key="2">
    <source>
        <dbReference type="ARBA" id="ARBA00022980"/>
    </source>
</evidence>
<protein>
    <submittedName>
        <fullName evidence="4">Ribosomal protein S16, mitochondrial</fullName>
    </submittedName>
</protein>
<reference evidence="4" key="2">
    <citation type="journal article" date="2014" name="PLoS Genet.">
        <title>Signature gene expression reveals novel clues to the molecular mechanisms of dimorphic transition in Penicillium marneffei.</title>
        <authorList>
            <person name="Yang E."/>
            <person name="Wang G."/>
            <person name="Cai J."/>
            <person name="Woo P.C."/>
            <person name="Lau S.K."/>
            <person name="Yuen K.-Y."/>
            <person name="Chow W.-N."/>
            <person name="Lin X."/>
        </authorList>
    </citation>
    <scope>NUCLEOTIDE SEQUENCE</scope>
    <source>
        <strain evidence="4">PM1</strain>
    </source>
</reference>
<dbReference type="GO" id="GO:0005763">
    <property type="term" value="C:mitochondrial small ribosomal subunit"/>
    <property type="evidence" value="ECO:0007669"/>
    <property type="project" value="TreeGrafter"/>
</dbReference>
<dbReference type="eggNOG" id="KOG3419">
    <property type="taxonomic scope" value="Eukaryota"/>
</dbReference>
<keyword evidence="2 4" id="KW-0689">Ribosomal protein</keyword>
<dbReference type="GO" id="GO:0003735">
    <property type="term" value="F:structural constituent of ribosome"/>
    <property type="evidence" value="ECO:0007669"/>
    <property type="project" value="InterPro"/>
</dbReference>
<keyword evidence="3" id="KW-0687">Ribonucleoprotein</keyword>
<evidence type="ECO:0000256" key="3">
    <source>
        <dbReference type="ARBA" id="ARBA00023274"/>
    </source>
</evidence>
<dbReference type="InterPro" id="IPR000307">
    <property type="entry name" value="Ribosomal_bS16"/>
</dbReference>
<organism evidence="4">
    <name type="scientific">Talaromyces marneffei PM1</name>
    <dbReference type="NCBI Taxonomy" id="1077442"/>
    <lineage>
        <taxon>Eukaryota</taxon>
        <taxon>Fungi</taxon>
        <taxon>Dikarya</taxon>
        <taxon>Ascomycota</taxon>
        <taxon>Pezizomycotina</taxon>
        <taxon>Eurotiomycetes</taxon>
        <taxon>Eurotiomycetidae</taxon>
        <taxon>Eurotiales</taxon>
        <taxon>Trichocomaceae</taxon>
        <taxon>Talaromyces</taxon>
        <taxon>Talaromyces sect. Talaromyces</taxon>
    </lineage>
</organism>
<dbReference type="SUPFAM" id="SSF54565">
    <property type="entry name" value="Ribosomal protein S16"/>
    <property type="match status" value="1"/>
</dbReference>
<dbReference type="Gene3D" id="3.30.1320.10">
    <property type="match status" value="1"/>
</dbReference>
<dbReference type="Pfam" id="PF00886">
    <property type="entry name" value="Ribosomal_S16"/>
    <property type="match status" value="1"/>
</dbReference>
<dbReference type="PANTHER" id="PTHR12919">
    <property type="entry name" value="30S RIBOSOMAL PROTEIN S16"/>
    <property type="match status" value="1"/>
</dbReference>
<dbReference type="HAMAP" id="MF_00385">
    <property type="entry name" value="Ribosomal_bS16"/>
    <property type="match status" value="1"/>
</dbReference>
<reference key="1">
    <citation type="journal article" date="2014" name="PLoS Genet.">
        <title>Signature Gene Expression Reveals Novel Clues to the Molecular Mechanisms of Dimorphic Transition in Penicillium marneffei.</title>
        <authorList>
            <person name="Yang E."/>
            <person name="Wang G."/>
            <person name="Cai J."/>
            <person name="Woo P.C."/>
            <person name="Lau S.K."/>
            <person name="Yuen K.-Y."/>
            <person name="Chow W.-N."/>
            <person name="Lin X."/>
        </authorList>
    </citation>
    <scope>NUCLEOTIDE SEQUENCE [LARGE SCALE GENOMIC DNA]</scope>
    <source>
        <strain>PM1</strain>
    </source>
</reference>
<dbReference type="GO" id="GO:0032543">
    <property type="term" value="P:mitochondrial translation"/>
    <property type="evidence" value="ECO:0007669"/>
    <property type="project" value="TreeGrafter"/>
</dbReference>
<comment type="caution">
    <text evidence="4">The sequence shown here is derived from an EMBL/GenBank/DDBJ whole genome shotgun (WGS) entry which is preliminary data.</text>
</comment>
<comment type="similarity">
    <text evidence="1">Belongs to the bacterial ribosomal protein bS16 family.</text>
</comment>
<dbReference type="AlphaFoldDB" id="A0A093UU56"/>
<proteinExistence type="inferred from homology"/>
<sequence>MVVKIRFARFGRRHSPFYNIVVAQARTARDSKPLEVVGTYNPLPQKPTNLSEEEAKVAKAFKEISIDRSRVKYWLGVGAQPTDSVWRLLSMVGLIEPKPNKFATQKN</sequence>
<dbReference type="PANTHER" id="PTHR12919:SF20">
    <property type="entry name" value="SMALL RIBOSOMAL SUBUNIT PROTEIN BS16M"/>
    <property type="match status" value="1"/>
</dbReference>
<accession>A0A093UU56</accession>
<evidence type="ECO:0000313" key="4">
    <source>
        <dbReference type="EMBL" id="KFX43822.1"/>
    </source>
</evidence>
<dbReference type="EMBL" id="JPOX01000032">
    <property type="protein sequence ID" value="KFX43822.1"/>
    <property type="molecule type" value="Genomic_DNA"/>
</dbReference>
<evidence type="ECO:0000256" key="1">
    <source>
        <dbReference type="ARBA" id="ARBA00006668"/>
    </source>
</evidence>
<dbReference type="InterPro" id="IPR023803">
    <property type="entry name" value="Ribosomal_bS16_dom_sf"/>
</dbReference>
<gene>
    <name evidence="4" type="ORF">GQ26_0320430</name>
</gene>
<dbReference type="HOGENOM" id="CLU_100590_2_2_1"/>